<evidence type="ECO:0000256" key="1">
    <source>
        <dbReference type="ARBA" id="ARBA00008894"/>
    </source>
</evidence>
<accession>A0A061F850</accession>
<evidence type="ECO:0000256" key="6">
    <source>
        <dbReference type="ARBA" id="ARBA00022840"/>
    </source>
</evidence>
<keyword evidence="2" id="KW-0433">Leucine-rich repeat</keyword>
<dbReference type="Gene3D" id="1.10.10.10">
    <property type="entry name" value="Winged helix-like DNA-binding domain superfamily/Winged helix DNA-binding domain"/>
    <property type="match status" value="1"/>
</dbReference>
<dbReference type="GO" id="GO:0005524">
    <property type="term" value="F:ATP binding"/>
    <property type="evidence" value="ECO:0007669"/>
    <property type="project" value="UniProtKB-KW"/>
</dbReference>
<evidence type="ECO:0000256" key="5">
    <source>
        <dbReference type="ARBA" id="ARBA00022821"/>
    </source>
</evidence>
<dbReference type="InParanoid" id="A0A061F850"/>
<dbReference type="OMA" id="YGHEEYP"/>
<evidence type="ECO:0000259" key="9">
    <source>
        <dbReference type="Pfam" id="PF00931"/>
    </source>
</evidence>
<organism evidence="12 13">
    <name type="scientific">Theobroma cacao</name>
    <name type="common">Cacao</name>
    <name type="synonym">Cocoa</name>
    <dbReference type="NCBI Taxonomy" id="3641"/>
    <lineage>
        <taxon>Eukaryota</taxon>
        <taxon>Viridiplantae</taxon>
        <taxon>Streptophyta</taxon>
        <taxon>Embryophyta</taxon>
        <taxon>Tracheophyta</taxon>
        <taxon>Spermatophyta</taxon>
        <taxon>Magnoliopsida</taxon>
        <taxon>eudicotyledons</taxon>
        <taxon>Gunneridae</taxon>
        <taxon>Pentapetalae</taxon>
        <taxon>rosids</taxon>
        <taxon>malvids</taxon>
        <taxon>Malvales</taxon>
        <taxon>Malvaceae</taxon>
        <taxon>Byttnerioideae</taxon>
        <taxon>Theobroma</taxon>
    </lineage>
</organism>
<evidence type="ECO:0000256" key="8">
    <source>
        <dbReference type="SAM" id="MobiDB-lite"/>
    </source>
</evidence>
<evidence type="ECO:0000313" key="12">
    <source>
        <dbReference type="EMBL" id="EOY12892.1"/>
    </source>
</evidence>
<dbReference type="SUPFAM" id="SSF52058">
    <property type="entry name" value="L domain-like"/>
    <property type="match status" value="1"/>
</dbReference>
<keyword evidence="6" id="KW-0067">ATP-binding</keyword>
<keyword evidence="13" id="KW-1185">Reference proteome</keyword>
<dbReference type="InterPro" id="IPR050905">
    <property type="entry name" value="Plant_NBS-LRR"/>
</dbReference>
<evidence type="ECO:0000259" key="11">
    <source>
        <dbReference type="Pfam" id="PF23559"/>
    </source>
</evidence>
<dbReference type="Gene3D" id="3.80.10.10">
    <property type="entry name" value="Ribonuclease Inhibitor"/>
    <property type="match status" value="1"/>
</dbReference>
<feature type="domain" description="Disease resistance protein winged helix" evidence="11">
    <location>
        <begin position="451"/>
        <end position="518"/>
    </location>
</feature>
<dbReference type="Proteomes" id="UP000026915">
    <property type="component" value="Chromosome 7"/>
</dbReference>
<dbReference type="Pfam" id="PF23247">
    <property type="entry name" value="LRR_RPS2"/>
    <property type="match status" value="1"/>
</dbReference>
<evidence type="ECO:0000256" key="4">
    <source>
        <dbReference type="ARBA" id="ARBA00022741"/>
    </source>
</evidence>
<sequence>MPYISFFKISKQQVVYISQSKAQKVWLKKLSGYQFLNLNLFTTFVSALLTISRISEPVRKGTEDMETAGNVVVKCWDNHRSLDQKTIDLKRKLVDLNALKQDVESRKKAELHPRKKLKSQVDVWLGNVERINDEIQNLEQRVAESISISRGFFMKDVLKKIQEVEELLQQGKFDQGLVVNDLTWIGQALSTTNLVGKAAENCMEEIWTCLMDDDIRRIGVWGMGGLGKTTIMKIINNRLSKMTEKFNIVIWITVSKEMNISKIQNGILRAIGEELREDEDETIRAGKLFEWLNEKGRYVLILDDLWDKLSLEEVGIPKPSNGSKLVVTTRMLDVCRYLGCREIRMPNLPKQDAWSLFLEKVGKDVLNYPGLLPIVESVVEQCAGLPLAIVTVASSMKGITNVHEWRNARNELSKRVRGVTGLDEKVLQQLQFSYDHLECERVQQCFLCCALYPEDCYIYEYDLINLWIAEGLVEEMDSQQAELDQGFTILNKLKNNCLLENGENVGAVKLHDLVRDMVLRITRPRFLVRAGLQLKEIPHVQEWTEDLEKVSLMSNYGLRIPSQMSPPKCQMLTTLLLSDCRIRSIPDCFFEQMKGLKVLDLSQNNFRILPSSISNLEALTLLSVRGCDYLKKLPSFSKLEALKKLDLLGSKIKNLPHGMDRLVNLNYLHLWVEEVPSGILSKFSCLRDLGLSSAFVRGEEIGELKKLEFFEGSFFDLNELNTFVQALKSRGQQLIRYNVAVDIKNFYRFCESDKYIELSCSHPICRNGVKFPSDLQRLRINYGIVDFPEEEVFFPWFIPMQNGKFSFLKEIVIFKCEKIKKLFTCSWVQSNLPNLEELTVLECHQMEEIIASEMEFVEEERMGGSNSNTIPLTLPKLRILDLDLLPGLKSICAANRVMVCDSIEEIGIFNCSKLQRIPLYLPLLDDGQPSPPPSLKAIFISSKKQLRSVEWDHPNAKSVLGPILKSDDFLEPCKSDSEFDYGSDPESDYDSFLESDTDSDPESHYDSLPELDANSDLESDASLPNDG</sequence>
<evidence type="ECO:0000256" key="7">
    <source>
        <dbReference type="SAM" id="Coils"/>
    </source>
</evidence>
<feature type="region of interest" description="Disordered" evidence="8">
    <location>
        <begin position="975"/>
        <end position="1027"/>
    </location>
</feature>
<dbReference type="InterPro" id="IPR002182">
    <property type="entry name" value="NB-ARC"/>
</dbReference>
<protein>
    <submittedName>
        <fullName evidence="12">Nbs-lrr resistance protein isoform 1</fullName>
    </submittedName>
</protein>
<dbReference type="eggNOG" id="KOG4658">
    <property type="taxonomic scope" value="Eukaryota"/>
</dbReference>
<dbReference type="InterPro" id="IPR057135">
    <property type="entry name" value="At4g27190-like_LRR"/>
</dbReference>
<dbReference type="PANTHER" id="PTHR33463:SF187">
    <property type="entry name" value="AND NB-ARC DOMAIN DISEASE RESISTANCE PROTEIN, PUTATIVE-RELATED"/>
    <property type="match status" value="1"/>
</dbReference>
<dbReference type="Pfam" id="PF13855">
    <property type="entry name" value="LRR_8"/>
    <property type="match status" value="1"/>
</dbReference>
<dbReference type="GO" id="GO:0043531">
    <property type="term" value="F:ADP binding"/>
    <property type="evidence" value="ECO:0007669"/>
    <property type="project" value="InterPro"/>
</dbReference>
<name>A0A061F850_THECC</name>
<feature type="domain" description="NB-ARC" evidence="9">
    <location>
        <begin position="200"/>
        <end position="363"/>
    </location>
</feature>
<dbReference type="Gramene" id="EOY12892">
    <property type="protein sequence ID" value="EOY12892"/>
    <property type="gene ID" value="TCM_031405"/>
</dbReference>
<dbReference type="InterPro" id="IPR027417">
    <property type="entry name" value="P-loop_NTPase"/>
</dbReference>
<dbReference type="Gene3D" id="1.10.8.430">
    <property type="entry name" value="Helical domain of apoptotic protease-activating factors"/>
    <property type="match status" value="1"/>
</dbReference>
<evidence type="ECO:0000259" key="10">
    <source>
        <dbReference type="Pfam" id="PF23247"/>
    </source>
</evidence>
<feature type="domain" description="Disease resistance protein At4g27190-like leucine-rich repeats" evidence="10">
    <location>
        <begin position="799"/>
        <end position="917"/>
    </location>
</feature>
<dbReference type="InterPro" id="IPR042197">
    <property type="entry name" value="Apaf_helical"/>
</dbReference>
<dbReference type="InterPro" id="IPR001611">
    <property type="entry name" value="Leu-rich_rpt"/>
</dbReference>
<dbReference type="GO" id="GO:0006952">
    <property type="term" value="P:defense response"/>
    <property type="evidence" value="ECO:0007669"/>
    <property type="project" value="UniProtKB-KW"/>
</dbReference>
<dbReference type="Pfam" id="PF23559">
    <property type="entry name" value="WHD_DRP"/>
    <property type="match status" value="1"/>
</dbReference>
<dbReference type="STRING" id="3641.A0A061F850"/>
<dbReference type="Pfam" id="PF00931">
    <property type="entry name" value="NB-ARC"/>
    <property type="match status" value="1"/>
</dbReference>
<dbReference type="Gene3D" id="3.40.50.300">
    <property type="entry name" value="P-loop containing nucleotide triphosphate hydrolases"/>
    <property type="match status" value="1"/>
</dbReference>
<gene>
    <name evidence="12" type="ORF">TCM_031405</name>
</gene>
<proteinExistence type="inferred from homology"/>
<dbReference type="InterPro" id="IPR036388">
    <property type="entry name" value="WH-like_DNA-bd_sf"/>
</dbReference>
<dbReference type="PRINTS" id="PR00364">
    <property type="entry name" value="DISEASERSIST"/>
</dbReference>
<dbReference type="FunFam" id="3.40.50.300:FF:001091">
    <property type="entry name" value="Probable disease resistance protein At1g61300"/>
    <property type="match status" value="1"/>
</dbReference>
<dbReference type="FunFam" id="1.10.10.10:FF:000322">
    <property type="entry name" value="Probable disease resistance protein At1g63360"/>
    <property type="match status" value="1"/>
</dbReference>
<keyword evidence="3" id="KW-0677">Repeat</keyword>
<keyword evidence="5" id="KW-0611">Plant defense</keyword>
<feature type="compositionally biased region" description="Acidic residues" evidence="8">
    <location>
        <begin position="978"/>
        <end position="1000"/>
    </location>
</feature>
<dbReference type="InterPro" id="IPR058922">
    <property type="entry name" value="WHD_DRP"/>
</dbReference>
<keyword evidence="4" id="KW-0547">Nucleotide-binding</keyword>
<dbReference type="InterPro" id="IPR032675">
    <property type="entry name" value="LRR_dom_sf"/>
</dbReference>
<feature type="coiled-coil region" evidence="7">
    <location>
        <begin position="121"/>
        <end position="148"/>
    </location>
</feature>
<dbReference type="InterPro" id="IPR003591">
    <property type="entry name" value="Leu-rich_rpt_typical-subtyp"/>
</dbReference>
<dbReference type="HOGENOM" id="CLU_000427_4_0_1"/>
<evidence type="ECO:0000256" key="3">
    <source>
        <dbReference type="ARBA" id="ARBA00022737"/>
    </source>
</evidence>
<evidence type="ECO:0000256" key="2">
    <source>
        <dbReference type="ARBA" id="ARBA00022614"/>
    </source>
</evidence>
<reference evidence="12 13" key="1">
    <citation type="journal article" date="2013" name="Genome Biol.">
        <title>The genome sequence of the most widely cultivated cacao type and its use to identify candidate genes regulating pod color.</title>
        <authorList>
            <person name="Motamayor J.C."/>
            <person name="Mockaitis K."/>
            <person name="Schmutz J."/>
            <person name="Haiminen N."/>
            <person name="Iii D.L."/>
            <person name="Cornejo O."/>
            <person name="Findley S.D."/>
            <person name="Zheng P."/>
            <person name="Utro F."/>
            <person name="Royaert S."/>
            <person name="Saski C."/>
            <person name="Jenkins J."/>
            <person name="Podicheti R."/>
            <person name="Zhao M."/>
            <person name="Scheffler B.E."/>
            <person name="Stack J.C."/>
            <person name="Feltus F.A."/>
            <person name="Mustiga G.M."/>
            <person name="Amores F."/>
            <person name="Phillips W."/>
            <person name="Marelli J.P."/>
            <person name="May G.D."/>
            <person name="Shapiro H."/>
            <person name="Ma J."/>
            <person name="Bustamante C.D."/>
            <person name="Schnell R.J."/>
            <person name="Main D."/>
            <person name="Gilbert D."/>
            <person name="Parida L."/>
            <person name="Kuhn D.N."/>
        </authorList>
    </citation>
    <scope>NUCLEOTIDE SEQUENCE [LARGE SCALE GENOMIC DNA]</scope>
    <source>
        <strain evidence="13">cv. Matina 1-6</strain>
    </source>
</reference>
<dbReference type="PANTHER" id="PTHR33463">
    <property type="entry name" value="NB-ARC DOMAIN-CONTAINING PROTEIN-RELATED"/>
    <property type="match status" value="1"/>
</dbReference>
<dbReference type="EMBL" id="CM001885">
    <property type="protein sequence ID" value="EOY12892.1"/>
    <property type="molecule type" value="Genomic_DNA"/>
</dbReference>
<dbReference type="SMART" id="SM00369">
    <property type="entry name" value="LRR_TYP"/>
    <property type="match status" value="3"/>
</dbReference>
<dbReference type="FunCoup" id="A0A061F850">
    <property type="interactions" value="20"/>
</dbReference>
<dbReference type="AlphaFoldDB" id="A0A061F850"/>
<evidence type="ECO:0000313" key="13">
    <source>
        <dbReference type="Proteomes" id="UP000026915"/>
    </source>
</evidence>
<comment type="similarity">
    <text evidence="1">Belongs to the disease resistance NB-LRR family.</text>
</comment>
<keyword evidence="7" id="KW-0175">Coiled coil</keyword>
<dbReference type="SUPFAM" id="SSF52540">
    <property type="entry name" value="P-loop containing nucleoside triphosphate hydrolases"/>
    <property type="match status" value="1"/>
</dbReference>